<protein>
    <recommendedName>
        <fullName evidence="12 13">CTP synthase</fullName>
        <ecNumber evidence="3 13">6.3.4.2</ecNumber>
    </recommendedName>
    <alternativeName>
        <fullName evidence="13">UTP--ammonia ligase</fullName>
    </alternativeName>
</protein>
<comment type="caution">
    <text evidence="16">The sequence shown here is derived from an EMBL/GenBank/DDBJ whole genome shotgun (WGS) entry which is preliminary data.</text>
</comment>
<dbReference type="Proteomes" id="UP001174909">
    <property type="component" value="Unassembled WGS sequence"/>
</dbReference>
<dbReference type="InterPro" id="IPR029062">
    <property type="entry name" value="Class_I_gatase-like"/>
</dbReference>
<evidence type="ECO:0000256" key="12">
    <source>
        <dbReference type="ARBA" id="ARBA00070745"/>
    </source>
</evidence>
<dbReference type="HAMAP" id="MF_01227">
    <property type="entry name" value="PyrG"/>
    <property type="match status" value="1"/>
</dbReference>
<dbReference type="PANTHER" id="PTHR11550:SF0">
    <property type="entry name" value="CTP SYNTHASE-RELATED"/>
    <property type="match status" value="1"/>
</dbReference>
<dbReference type="EC" id="6.3.4.2" evidence="3 13"/>
<comment type="catalytic activity">
    <reaction evidence="11 13">
        <text>UTP + L-glutamine + ATP + H2O = CTP + L-glutamate + ADP + phosphate + 2 H(+)</text>
        <dbReference type="Rhea" id="RHEA:26426"/>
        <dbReference type="ChEBI" id="CHEBI:15377"/>
        <dbReference type="ChEBI" id="CHEBI:15378"/>
        <dbReference type="ChEBI" id="CHEBI:29985"/>
        <dbReference type="ChEBI" id="CHEBI:30616"/>
        <dbReference type="ChEBI" id="CHEBI:37563"/>
        <dbReference type="ChEBI" id="CHEBI:43474"/>
        <dbReference type="ChEBI" id="CHEBI:46398"/>
        <dbReference type="ChEBI" id="CHEBI:58359"/>
        <dbReference type="ChEBI" id="CHEBI:456216"/>
        <dbReference type="EC" id="6.3.4.2"/>
    </reaction>
</comment>
<reference evidence="16" key="1">
    <citation type="submission" date="2023-03" db="EMBL/GenBank/DDBJ databases">
        <authorList>
            <person name="Steffen K."/>
            <person name="Cardenas P."/>
        </authorList>
    </citation>
    <scope>NUCLEOTIDE SEQUENCE</scope>
</reference>
<feature type="domain" description="Glutamine amidotransferase" evidence="14">
    <location>
        <begin position="304"/>
        <end position="526"/>
    </location>
</feature>
<dbReference type="NCBIfam" id="TIGR00337">
    <property type="entry name" value="PyrG"/>
    <property type="match status" value="1"/>
</dbReference>
<gene>
    <name evidence="16" type="ORF">GBAR_LOCUS15618</name>
</gene>
<evidence type="ECO:0000256" key="11">
    <source>
        <dbReference type="ARBA" id="ARBA00047781"/>
    </source>
</evidence>
<dbReference type="GO" id="GO:0042802">
    <property type="term" value="F:identical protein binding"/>
    <property type="evidence" value="ECO:0007669"/>
    <property type="project" value="TreeGrafter"/>
</dbReference>
<keyword evidence="6 13" id="KW-0547">Nucleotide-binding</keyword>
<dbReference type="PANTHER" id="PTHR11550">
    <property type="entry name" value="CTP SYNTHASE"/>
    <property type="match status" value="1"/>
</dbReference>
<comment type="similarity">
    <text evidence="2 13">Belongs to the CTP synthase family.</text>
</comment>
<dbReference type="GO" id="GO:0003883">
    <property type="term" value="F:CTP synthase activity"/>
    <property type="evidence" value="ECO:0007669"/>
    <property type="project" value="UniProtKB-UniRule"/>
</dbReference>
<comment type="pathway">
    <text evidence="1 13">Pyrimidine metabolism; CTP biosynthesis via de novo pathway; CTP from UDP: step 2/2.</text>
</comment>
<dbReference type="SUPFAM" id="SSF52540">
    <property type="entry name" value="P-loop containing nucleoside triphosphate hydrolases"/>
    <property type="match status" value="1"/>
</dbReference>
<dbReference type="FunFam" id="3.40.50.300:FF:000009">
    <property type="entry name" value="CTP synthase"/>
    <property type="match status" value="1"/>
</dbReference>
<dbReference type="InterPro" id="IPR027417">
    <property type="entry name" value="P-loop_NTPase"/>
</dbReference>
<evidence type="ECO:0000256" key="4">
    <source>
        <dbReference type="ARBA" id="ARBA00022598"/>
    </source>
</evidence>
<comment type="function">
    <text evidence="13">Catalyzes the ATP-dependent amination of UTP to CTP with either L-glutamine or ammonia as the source of nitrogen.</text>
</comment>
<dbReference type="Gene3D" id="3.40.50.300">
    <property type="entry name" value="P-loop containing nucleotide triphosphate hydrolases"/>
    <property type="match status" value="1"/>
</dbReference>
<keyword evidence="7 13" id="KW-0067">ATP-binding</keyword>
<keyword evidence="10 13" id="KW-0665">Pyrimidine biosynthesis</keyword>
<evidence type="ECO:0000256" key="5">
    <source>
        <dbReference type="ARBA" id="ARBA00022723"/>
    </source>
</evidence>
<evidence type="ECO:0000256" key="1">
    <source>
        <dbReference type="ARBA" id="ARBA00005171"/>
    </source>
</evidence>
<evidence type="ECO:0000256" key="7">
    <source>
        <dbReference type="ARBA" id="ARBA00022840"/>
    </source>
</evidence>
<dbReference type="NCBIfam" id="NF003792">
    <property type="entry name" value="PRK05380.1"/>
    <property type="match status" value="1"/>
</dbReference>
<feature type="domain" description="CTP synthase N-terminal" evidence="15">
    <location>
        <begin position="4"/>
        <end position="268"/>
    </location>
</feature>
<evidence type="ECO:0000259" key="15">
    <source>
        <dbReference type="Pfam" id="PF06418"/>
    </source>
</evidence>
<dbReference type="GO" id="GO:0019856">
    <property type="term" value="P:pyrimidine nucleobase biosynthetic process"/>
    <property type="evidence" value="ECO:0007669"/>
    <property type="project" value="TreeGrafter"/>
</dbReference>
<evidence type="ECO:0000256" key="8">
    <source>
        <dbReference type="ARBA" id="ARBA00022842"/>
    </source>
</evidence>
<keyword evidence="17" id="KW-1185">Reference proteome</keyword>
<name>A0AA35SDQ1_GEOBA</name>
<evidence type="ECO:0000259" key="14">
    <source>
        <dbReference type="Pfam" id="PF00117"/>
    </source>
</evidence>
<dbReference type="FunFam" id="3.40.50.880:FF:000002">
    <property type="entry name" value="CTP synthase"/>
    <property type="match status" value="1"/>
</dbReference>
<keyword evidence="5" id="KW-0479">Metal-binding</keyword>
<dbReference type="GO" id="GO:0005829">
    <property type="term" value="C:cytosol"/>
    <property type="evidence" value="ECO:0007669"/>
    <property type="project" value="TreeGrafter"/>
</dbReference>
<dbReference type="Gene3D" id="3.40.50.880">
    <property type="match status" value="1"/>
</dbReference>
<keyword evidence="8" id="KW-0460">Magnesium</keyword>
<dbReference type="Pfam" id="PF00117">
    <property type="entry name" value="GATase"/>
    <property type="match status" value="1"/>
</dbReference>
<dbReference type="Pfam" id="PF06418">
    <property type="entry name" value="CTP_synth_N"/>
    <property type="match status" value="1"/>
</dbReference>
<sequence>MTTKYIFVTGGVVSSIGKGICVASIGRILKSRGLSVSVVKLDPYLNVDPGTMSPYQHGEVFVTKDGGETDLDLGHYERFIDVDLTRSSNLTAGQVYMTLIARERRGDFLGGTIQTVPHVTNEIKAHLTDLAGESDVDVVVVEVGGTVGDIEGLPFLEAIRQMRKDVGRNNVCYVHLTLLPYITGAEELKTKPTQHSVKELRSIGIQPDALICRSDFPISDSIKEKLSLFCDVDGEAVVPLETVDNVYEVPLILENAGLGDYIVSLLNLGGHPRDLSEWSRMVERMQQPKGSLPIAIVGKYVEYPDSYLSVREALRHAGTAHDKDVEIKWVHSEDIERDGPEIHLDGVSGIVVPGGFGQRGVEGMIDAVHYARETNLPYLGLCLGMQVMVIDWARHVLGLEGANSSELDPDTLHPVIHIMPDQEAVTDMGGTMRLGGYPCRPQKNTLTLSAYRDEEVEERHRHRFEVNNHYRENLEKSGMIMGGLSPDGKLVETAEVAGHPFMVGVQFHPEFRSRPNRPHPLFCEFIAQSVKTIGKALSSLFPLTQSKRVAEQRVSANRPVQQTAFK</sequence>
<accession>A0AA35SDQ1</accession>
<evidence type="ECO:0000256" key="13">
    <source>
        <dbReference type="RuleBase" id="RU810713"/>
    </source>
</evidence>
<evidence type="ECO:0000313" key="17">
    <source>
        <dbReference type="Proteomes" id="UP001174909"/>
    </source>
</evidence>
<evidence type="ECO:0000256" key="9">
    <source>
        <dbReference type="ARBA" id="ARBA00022962"/>
    </source>
</evidence>
<dbReference type="EMBL" id="CASHTH010002268">
    <property type="protein sequence ID" value="CAI8027288.1"/>
    <property type="molecule type" value="Genomic_DNA"/>
</dbReference>
<evidence type="ECO:0000256" key="3">
    <source>
        <dbReference type="ARBA" id="ARBA00012291"/>
    </source>
</evidence>
<dbReference type="InterPro" id="IPR017926">
    <property type="entry name" value="GATASE"/>
</dbReference>
<dbReference type="PROSITE" id="PS51273">
    <property type="entry name" value="GATASE_TYPE_1"/>
    <property type="match status" value="1"/>
</dbReference>
<keyword evidence="9 13" id="KW-0315">Glutamine amidotransferase</keyword>
<dbReference type="InterPro" id="IPR033828">
    <property type="entry name" value="GATase1_CTP_Synthase"/>
</dbReference>
<dbReference type="CDD" id="cd01746">
    <property type="entry name" value="GATase1_CTP_Synthase"/>
    <property type="match status" value="1"/>
</dbReference>
<dbReference type="CDD" id="cd03113">
    <property type="entry name" value="CTPS_N"/>
    <property type="match status" value="1"/>
</dbReference>
<dbReference type="GO" id="GO:0005524">
    <property type="term" value="F:ATP binding"/>
    <property type="evidence" value="ECO:0007669"/>
    <property type="project" value="UniProtKB-KW"/>
</dbReference>
<dbReference type="AlphaFoldDB" id="A0AA35SDQ1"/>
<proteinExistence type="inferred from homology"/>
<evidence type="ECO:0000256" key="2">
    <source>
        <dbReference type="ARBA" id="ARBA00007533"/>
    </source>
</evidence>
<evidence type="ECO:0000256" key="10">
    <source>
        <dbReference type="ARBA" id="ARBA00022975"/>
    </source>
</evidence>
<evidence type="ECO:0000256" key="6">
    <source>
        <dbReference type="ARBA" id="ARBA00022741"/>
    </source>
</evidence>
<evidence type="ECO:0000313" key="16">
    <source>
        <dbReference type="EMBL" id="CAI8027288.1"/>
    </source>
</evidence>
<dbReference type="GO" id="GO:0097268">
    <property type="term" value="C:cytoophidium"/>
    <property type="evidence" value="ECO:0007669"/>
    <property type="project" value="UniProtKB-ARBA"/>
</dbReference>
<dbReference type="InterPro" id="IPR017456">
    <property type="entry name" value="CTP_synthase_N"/>
</dbReference>
<dbReference type="SUPFAM" id="SSF52317">
    <property type="entry name" value="Class I glutamine amidotransferase-like"/>
    <property type="match status" value="1"/>
</dbReference>
<dbReference type="GO" id="GO:0046872">
    <property type="term" value="F:metal ion binding"/>
    <property type="evidence" value="ECO:0007669"/>
    <property type="project" value="UniProtKB-KW"/>
</dbReference>
<organism evidence="16 17">
    <name type="scientific">Geodia barretti</name>
    <name type="common">Barrett's horny sponge</name>
    <dbReference type="NCBI Taxonomy" id="519541"/>
    <lineage>
        <taxon>Eukaryota</taxon>
        <taxon>Metazoa</taxon>
        <taxon>Porifera</taxon>
        <taxon>Demospongiae</taxon>
        <taxon>Heteroscleromorpha</taxon>
        <taxon>Tetractinellida</taxon>
        <taxon>Astrophorina</taxon>
        <taxon>Geodiidae</taxon>
        <taxon>Geodia</taxon>
    </lineage>
</organism>
<dbReference type="GO" id="GO:0044210">
    <property type="term" value="P:'de novo' CTP biosynthetic process"/>
    <property type="evidence" value="ECO:0007669"/>
    <property type="project" value="UniProtKB-UniRule"/>
</dbReference>
<keyword evidence="4 13" id="KW-0436">Ligase</keyword>
<dbReference type="InterPro" id="IPR004468">
    <property type="entry name" value="CTP_synthase"/>
</dbReference>